<keyword evidence="3" id="KW-1185">Reference proteome</keyword>
<feature type="region of interest" description="Disordered" evidence="1">
    <location>
        <begin position="1"/>
        <end position="28"/>
    </location>
</feature>
<dbReference type="AlphaFoldDB" id="A0A1P8W8T3"/>
<reference evidence="2 3" key="1">
    <citation type="journal article" date="2016" name="Front. Microbiol.">
        <title>Fuerstia marisgermanicae gen. nov., sp. nov., an Unusual Member of the Phylum Planctomycetes from the German Wadden Sea.</title>
        <authorList>
            <person name="Kohn T."/>
            <person name="Heuer A."/>
            <person name="Jogler M."/>
            <person name="Vollmers J."/>
            <person name="Boedeker C."/>
            <person name="Bunk B."/>
            <person name="Rast P."/>
            <person name="Borchert D."/>
            <person name="Glockner I."/>
            <person name="Freese H.M."/>
            <person name="Klenk H.P."/>
            <person name="Overmann J."/>
            <person name="Kaster A.K."/>
            <person name="Rohde M."/>
            <person name="Wiegand S."/>
            <person name="Jogler C."/>
        </authorList>
    </citation>
    <scope>NUCLEOTIDE SEQUENCE [LARGE SCALE GENOMIC DNA]</scope>
    <source>
        <strain evidence="2 3">NH11</strain>
    </source>
</reference>
<evidence type="ECO:0000313" key="2">
    <source>
        <dbReference type="EMBL" id="APZ90448.1"/>
    </source>
</evidence>
<gene>
    <name evidence="2" type="ORF">Fuma_00021</name>
</gene>
<name>A0A1P8W8T3_9PLAN</name>
<dbReference type="KEGG" id="fmr:Fuma_00021"/>
<evidence type="ECO:0000313" key="3">
    <source>
        <dbReference type="Proteomes" id="UP000187735"/>
    </source>
</evidence>
<dbReference type="EMBL" id="CP017641">
    <property type="protein sequence ID" value="APZ90448.1"/>
    <property type="molecule type" value="Genomic_DNA"/>
</dbReference>
<organism evidence="2 3">
    <name type="scientific">Fuerstiella marisgermanici</name>
    <dbReference type="NCBI Taxonomy" id="1891926"/>
    <lineage>
        <taxon>Bacteria</taxon>
        <taxon>Pseudomonadati</taxon>
        <taxon>Planctomycetota</taxon>
        <taxon>Planctomycetia</taxon>
        <taxon>Planctomycetales</taxon>
        <taxon>Planctomycetaceae</taxon>
        <taxon>Fuerstiella</taxon>
    </lineage>
</organism>
<dbReference type="Proteomes" id="UP000187735">
    <property type="component" value="Chromosome"/>
</dbReference>
<proteinExistence type="predicted"/>
<protein>
    <submittedName>
        <fullName evidence="2">Uncharacterized protein</fullName>
    </submittedName>
</protein>
<accession>A0A1P8W8T3</accession>
<sequence length="101" mass="11171">MCGKVAPPRTKAHRVTVASRPKEYRGSVEVAPRRRFGRFREAPKQRDRGGRGHEIVKEMSVCSMCAEAHRDKQLAIEEAAKAAAAQAAVEESDDSYGDDDE</sequence>
<evidence type="ECO:0000256" key="1">
    <source>
        <dbReference type="SAM" id="MobiDB-lite"/>
    </source>
</evidence>